<dbReference type="Pfam" id="PF02518">
    <property type="entry name" value="HATPase_c"/>
    <property type="match status" value="1"/>
</dbReference>
<dbReference type="Gene3D" id="1.20.5.1930">
    <property type="match status" value="1"/>
</dbReference>
<dbReference type="PROSITE" id="PS50109">
    <property type="entry name" value="HIS_KIN"/>
    <property type="match status" value="1"/>
</dbReference>
<organism evidence="21 22">
    <name type="scientific">Nocardioides pini</name>
    <dbReference type="NCBI Taxonomy" id="2975053"/>
    <lineage>
        <taxon>Bacteria</taxon>
        <taxon>Bacillati</taxon>
        <taxon>Actinomycetota</taxon>
        <taxon>Actinomycetes</taxon>
        <taxon>Propionibacteriales</taxon>
        <taxon>Nocardioidaceae</taxon>
        <taxon>Nocardioides</taxon>
    </lineage>
</organism>
<keyword evidence="13" id="KW-0067">ATP-binding</keyword>
<dbReference type="InterPro" id="IPR011712">
    <property type="entry name" value="Sig_transdc_His_kin_sub3_dim/P"/>
</dbReference>
<dbReference type="SUPFAM" id="SSF55874">
    <property type="entry name" value="ATPase domain of HSP90 chaperone/DNA topoisomerase II/histidine kinase"/>
    <property type="match status" value="1"/>
</dbReference>
<evidence type="ECO:0000256" key="1">
    <source>
        <dbReference type="ARBA" id="ARBA00000085"/>
    </source>
</evidence>
<name>A0ABT4CBV3_9ACTN</name>
<dbReference type="SUPFAM" id="SSF55781">
    <property type="entry name" value="GAF domain-like"/>
    <property type="match status" value="1"/>
</dbReference>
<dbReference type="Pfam" id="PF07730">
    <property type="entry name" value="HisKA_3"/>
    <property type="match status" value="1"/>
</dbReference>
<dbReference type="InterPro" id="IPR003594">
    <property type="entry name" value="HATPase_dom"/>
</dbReference>
<keyword evidence="10" id="KW-0479">Metal-binding</keyword>
<dbReference type="EC" id="2.7.13.3" evidence="4"/>
<feature type="transmembrane region" description="Helical" evidence="19">
    <location>
        <begin position="188"/>
        <end position="210"/>
    </location>
</feature>
<evidence type="ECO:0000256" key="17">
    <source>
        <dbReference type="ARBA" id="ARBA00024827"/>
    </source>
</evidence>
<feature type="transmembrane region" description="Helical" evidence="19">
    <location>
        <begin position="283"/>
        <end position="305"/>
    </location>
</feature>
<comment type="catalytic activity">
    <reaction evidence="1">
        <text>ATP + protein L-histidine = ADP + protein N-phospho-L-histidine.</text>
        <dbReference type="EC" id="2.7.13.3"/>
    </reaction>
</comment>
<dbReference type="CDD" id="cd16917">
    <property type="entry name" value="HATPase_UhpB-NarQ-NarX-like"/>
    <property type="match status" value="1"/>
</dbReference>
<evidence type="ECO:0000256" key="15">
    <source>
        <dbReference type="ARBA" id="ARBA00023012"/>
    </source>
</evidence>
<evidence type="ECO:0000256" key="18">
    <source>
        <dbReference type="ARBA" id="ARBA00030800"/>
    </source>
</evidence>
<evidence type="ECO:0000256" key="10">
    <source>
        <dbReference type="ARBA" id="ARBA00022723"/>
    </source>
</evidence>
<comment type="cofactor">
    <cofactor evidence="2">
        <name>[4Fe-4S] cluster</name>
        <dbReference type="ChEBI" id="CHEBI:49883"/>
    </cofactor>
</comment>
<keyword evidence="9" id="KW-0808">Transferase</keyword>
<keyword evidence="12 21" id="KW-0418">Kinase</keyword>
<evidence type="ECO:0000256" key="19">
    <source>
        <dbReference type="SAM" id="Phobius"/>
    </source>
</evidence>
<evidence type="ECO:0000256" key="8">
    <source>
        <dbReference type="ARBA" id="ARBA00022553"/>
    </source>
</evidence>
<keyword evidence="19" id="KW-0812">Transmembrane</keyword>
<evidence type="ECO:0000256" key="14">
    <source>
        <dbReference type="ARBA" id="ARBA00023004"/>
    </source>
</evidence>
<evidence type="ECO:0000256" key="13">
    <source>
        <dbReference type="ARBA" id="ARBA00022840"/>
    </source>
</evidence>
<dbReference type="EMBL" id="JAPPUX010000002">
    <property type="protein sequence ID" value="MCY4726442.1"/>
    <property type="molecule type" value="Genomic_DNA"/>
</dbReference>
<gene>
    <name evidence="21" type="ORF">NYO98_09140</name>
</gene>
<evidence type="ECO:0000256" key="6">
    <source>
        <dbReference type="ARBA" id="ARBA00022485"/>
    </source>
</evidence>
<keyword evidence="11" id="KW-0547">Nucleotide-binding</keyword>
<feature type="transmembrane region" description="Helical" evidence="19">
    <location>
        <begin position="252"/>
        <end position="271"/>
    </location>
</feature>
<feature type="domain" description="Histidine kinase" evidence="20">
    <location>
        <begin position="478"/>
        <end position="668"/>
    </location>
</feature>
<dbReference type="InterPro" id="IPR036890">
    <property type="entry name" value="HATPase_C_sf"/>
</dbReference>
<dbReference type="PRINTS" id="PR00344">
    <property type="entry name" value="BCTRLSENSOR"/>
</dbReference>
<comment type="subcellular location">
    <subcellularLocation>
        <location evidence="3">Cytoplasm</location>
    </subcellularLocation>
</comment>
<dbReference type="Gene3D" id="3.30.450.40">
    <property type="match status" value="1"/>
</dbReference>
<keyword evidence="15" id="KW-0902">Two-component regulatory system</keyword>
<evidence type="ECO:0000256" key="11">
    <source>
        <dbReference type="ARBA" id="ARBA00022741"/>
    </source>
</evidence>
<dbReference type="SMART" id="SM00387">
    <property type="entry name" value="HATPase_c"/>
    <property type="match status" value="1"/>
</dbReference>
<keyword evidence="14" id="KW-0408">Iron</keyword>
<keyword evidence="16" id="KW-0411">Iron-sulfur</keyword>
<evidence type="ECO:0000256" key="7">
    <source>
        <dbReference type="ARBA" id="ARBA00022490"/>
    </source>
</evidence>
<evidence type="ECO:0000256" key="9">
    <source>
        <dbReference type="ARBA" id="ARBA00022679"/>
    </source>
</evidence>
<dbReference type="PANTHER" id="PTHR24421">
    <property type="entry name" value="NITRATE/NITRITE SENSOR PROTEIN NARX-RELATED"/>
    <property type="match status" value="1"/>
</dbReference>
<evidence type="ECO:0000259" key="20">
    <source>
        <dbReference type="PROSITE" id="PS50109"/>
    </source>
</evidence>
<evidence type="ECO:0000256" key="5">
    <source>
        <dbReference type="ARBA" id="ARBA00017322"/>
    </source>
</evidence>
<protein>
    <recommendedName>
        <fullName evidence="5">Oxygen sensor histidine kinase NreB</fullName>
        <ecNumber evidence="4">2.7.13.3</ecNumber>
    </recommendedName>
    <alternativeName>
        <fullName evidence="18">Nitrogen regulation protein B</fullName>
    </alternativeName>
</protein>
<dbReference type="Proteomes" id="UP001074726">
    <property type="component" value="Unassembled WGS sequence"/>
</dbReference>
<evidence type="ECO:0000256" key="2">
    <source>
        <dbReference type="ARBA" id="ARBA00001966"/>
    </source>
</evidence>
<evidence type="ECO:0000256" key="12">
    <source>
        <dbReference type="ARBA" id="ARBA00022777"/>
    </source>
</evidence>
<dbReference type="RefSeq" id="WP_268111310.1">
    <property type="nucleotide sequence ID" value="NZ_JAPPUX010000002.1"/>
</dbReference>
<dbReference type="InterPro" id="IPR005467">
    <property type="entry name" value="His_kinase_dom"/>
</dbReference>
<dbReference type="InterPro" id="IPR050482">
    <property type="entry name" value="Sensor_HK_TwoCompSys"/>
</dbReference>
<evidence type="ECO:0000256" key="16">
    <source>
        <dbReference type="ARBA" id="ARBA00023014"/>
    </source>
</evidence>
<evidence type="ECO:0000256" key="4">
    <source>
        <dbReference type="ARBA" id="ARBA00012438"/>
    </source>
</evidence>
<dbReference type="GO" id="GO:0016301">
    <property type="term" value="F:kinase activity"/>
    <property type="evidence" value="ECO:0007669"/>
    <property type="project" value="UniProtKB-KW"/>
</dbReference>
<accession>A0ABT4CBV3</accession>
<feature type="transmembrane region" description="Helical" evidence="19">
    <location>
        <begin position="106"/>
        <end position="129"/>
    </location>
</feature>
<evidence type="ECO:0000256" key="3">
    <source>
        <dbReference type="ARBA" id="ARBA00004496"/>
    </source>
</evidence>
<keyword evidence="8" id="KW-0597">Phosphoprotein</keyword>
<proteinExistence type="predicted"/>
<dbReference type="Gene3D" id="3.30.565.10">
    <property type="entry name" value="Histidine kinase-like ATPase, C-terminal domain"/>
    <property type="match status" value="1"/>
</dbReference>
<keyword evidence="6" id="KW-0004">4Fe-4S</keyword>
<dbReference type="InterPro" id="IPR029016">
    <property type="entry name" value="GAF-like_dom_sf"/>
</dbReference>
<evidence type="ECO:0000313" key="22">
    <source>
        <dbReference type="Proteomes" id="UP001074726"/>
    </source>
</evidence>
<comment type="function">
    <text evidence="17">Member of the two-component regulatory system NreB/NreC involved in the control of dissimilatory nitrate/nitrite reduction in response to oxygen. NreB functions as a direct oxygen sensor histidine kinase which is autophosphorylated, in the absence of oxygen, probably at the conserved histidine residue, and transfers its phosphate group probably to a conserved aspartate residue of NreC. NreB/NreC activates the expression of the nitrate (narGHJI) and nitrite (nir) reductase operons, as well as the putative nitrate transporter gene narT.</text>
</comment>
<keyword evidence="19" id="KW-0472">Membrane</keyword>
<keyword evidence="19" id="KW-1133">Transmembrane helix</keyword>
<reference evidence="21" key="1">
    <citation type="submission" date="2022-08" db="EMBL/GenBank/DDBJ databases">
        <title>Genome sequencing of Nocardioides sp. STR2.</title>
        <authorList>
            <person name="So Y."/>
        </authorList>
    </citation>
    <scope>NUCLEOTIDE SEQUENCE</scope>
    <source>
        <strain evidence="21">STR2</strain>
    </source>
</reference>
<evidence type="ECO:0000313" key="21">
    <source>
        <dbReference type="EMBL" id="MCY4726442.1"/>
    </source>
</evidence>
<feature type="transmembrane region" description="Helical" evidence="19">
    <location>
        <begin position="43"/>
        <end position="61"/>
    </location>
</feature>
<keyword evidence="7" id="KW-0963">Cytoplasm</keyword>
<dbReference type="InterPro" id="IPR004358">
    <property type="entry name" value="Sig_transdc_His_kin-like_C"/>
</dbReference>
<sequence>MPTSAADVPSRTDRAIALGGGGIGLLAVVGSSLLRAVDGLGPAPSAVAAVAFLTTGTVLGLRRAGSVTARLLLLTGLSLALANLFADWARHTLVAQPGSLPGGELTLWLGSWVWAVGYSAVAVLLPLRLPDGDLLSPRWRWAWRAGVALTVLAPLAWAVTPYDQMDVPPLEGLPEGITSPVGSTVGPILLAVSLPLVMVGALVGLSSLVLRLRRSDGEERQQLKWVALGAGLTLVLLALFQLVGPDGGSDLLLASAVLPLPLSVAVAGMRYRLWDVDWVIRRASGYVVLTLLVVAVYAVAVVVLGDLVGRRSGAPLVATVVVALLAEPARRRVQRVVDRVTRGVGADPYRTLVELGDRLESVAAAPRGTEAVERVAEAVRQALGLPWAHVEVTDGPSAGSGTPPPYVVEVPLVHGGELVGRLLVAPRTGERSARPGDLRLLQELARPVAVAAHAAQLRDALQVSRERIVVAREEERRRLRHDLHDDLGPLLAAVALHLGEVRSQLEEHPAAAMAGRAERLMTDSVATLRGIVDGLRPAALDDLGLTEALKAVGERFRVSGLEVDVALRGDLGGLPAAVEVATLRIATEALSNAARHAGAHRLRLGVERLDRSVEVTVADDGTGLGPARAAGVGLQSMRERAEEIGGSCTVISGASGGTVVAARLPVPVAEPAAVANATPERVSDEKVLP</sequence>
<keyword evidence="22" id="KW-1185">Reference proteome</keyword>
<feature type="transmembrane region" description="Helical" evidence="19">
    <location>
        <begin position="141"/>
        <end position="160"/>
    </location>
</feature>
<feature type="transmembrane region" description="Helical" evidence="19">
    <location>
        <begin position="222"/>
        <end position="240"/>
    </location>
</feature>
<comment type="caution">
    <text evidence="21">The sequence shown here is derived from an EMBL/GenBank/DDBJ whole genome shotgun (WGS) entry which is preliminary data.</text>
</comment>
<feature type="transmembrane region" description="Helical" evidence="19">
    <location>
        <begin position="15"/>
        <end position="37"/>
    </location>
</feature>
<dbReference type="PANTHER" id="PTHR24421:SF10">
    <property type="entry name" value="NITRATE_NITRITE SENSOR PROTEIN NARQ"/>
    <property type="match status" value="1"/>
</dbReference>
<feature type="transmembrane region" description="Helical" evidence="19">
    <location>
        <begin position="68"/>
        <end position="86"/>
    </location>
</feature>